<dbReference type="Proteomes" id="UP000292003">
    <property type="component" value="Unassembled WGS sequence"/>
</dbReference>
<proteinExistence type="inferred from homology"/>
<dbReference type="CDD" id="cd00685">
    <property type="entry name" value="Trans_IPPS_HT"/>
    <property type="match status" value="1"/>
</dbReference>
<keyword evidence="5" id="KW-0460">Magnesium</keyword>
<dbReference type="PANTHER" id="PTHR12001:SF69">
    <property type="entry name" value="ALL TRANS-POLYPRENYL-DIPHOSPHATE SYNTHASE PDSS1"/>
    <property type="match status" value="1"/>
</dbReference>
<name>A0A4V2EL85_9PSEU</name>
<comment type="caution">
    <text evidence="7">The sequence shown here is derived from an EMBL/GenBank/DDBJ whole genome shotgun (WGS) entry which is preliminary data.</text>
</comment>
<dbReference type="InterPro" id="IPR000092">
    <property type="entry name" value="Polyprenyl_synt"/>
</dbReference>
<gene>
    <name evidence="7" type="ORF">EWH70_28195</name>
</gene>
<dbReference type="GO" id="GO:0004659">
    <property type="term" value="F:prenyltransferase activity"/>
    <property type="evidence" value="ECO:0007669"/>
    <property type="project" value="InterPro"/>
</dbReference>
<evidence type="ECO:0000256" key="3">
    <source>
        <dbReference type="ARBA" id="ARBA00022679"/>
    </source>
</evidence>
<dbReference type="Pfam" id="PF00348">
    <property type="entry name" value="polyprenyl_synt"/>
    <property type="match status" value="1"/>
</dbReference>
<accession>A0A4V2EL85</accession>
<organism evidence="7 8">
    <name type="scientific">Amycolatopsis suaedae</name>
    <dbReference type="NCBI Taxonomy" id="2510978"/>
    <lineage>
        <taxon>Bacteria</taxon>
        <taxon>Bacillati</taxon>
        <taxon>Actinomycetota</taxon>
        <taxon>Actinomycetes</taxon>
        <taxon>Pseudonocardiales</taxon>
        <taxon>Pseudonocardiaceae</taxon>
        <taxon>Amycolatopsis</taxon>
    </lineage>
</organism>
<keyword evidence="4" id="KW-0479">Metal-binding</keyword>
<dbReference type="InterPro" id="IPR033749">
    <property type="entry name" value="Polyprenyl_synt_CS"/>
</dbReference>
<evidence type="ECO:0000256" key="6">
    <source>
        <dbReference type="RuleBase" id="RU004466"/>
    </source>
</evidence>
<dbReference type="EMBL" id="SFCC01000016">
    <property type="protein sequence ID" value="RZQ60685.1"/>
    <property type="molecule type" value="Genomic_DNA"/>
</dbReference>
<keyword evidence="3 6" id="KW-0808">Transferase</keyword>
<evidence type="ECO:0000256" key="4">
    <source>
        <dbReference type="ARBA" id="ARBA00022723"/>
    </source>
</evidence>
<dbReference type="AlphaFoldDB" id="A0A4V2EL85"/>
<comment type="similarity">
    <text evidence="2 6">Belongs to the FPP/GGPP synthase family.</text>
</comment>
<protein>
    <submittedName>
        <fullName evidence="7">Polyprenyl synthetase family protein</fullName>
    </submittedName>
</protein>
<dbReference type="GO" id="GO:0008299">
    <property type="term" value="P:isoprenoid biosynthetic process"/>
    <property type="evidence" value="ECO:0007669"/>
    <property type="project" value="InterPro"/>
</dbReference>
<evidence type="ECO:0000256" key="2">
    <source>
        <dbReference type="ARBA" id="ARBA00006706"/>
    </source>
</evidence>
<reference evidence="7 8" key="1">
    <citation type="submission" date="2019-02" db="EMBL/GenBank/DDBJ databases">
        <title>Draft genome sequence of Amycolatopsis sp. 8-3EHSu isolated from roots of Suaeda maritima.</title>
        <authorList>
            <person name="Duangmal K."/>
            <person name="Chantavorakit T."/>
        </authorList>
    </citation>
    <scope>NUCLEOTIDE SEQUENCE [LARGE SCALE GENOMIC DNA]</scope>
    <source>
        <strain evidence="7 8">8-3EHSu</strain>
    </source>
</reference>
<dbReference type="Gene3D" id="1.10.600.10">
    <property type="entry name" value="Farnesyl Diphosphate Synthase"/>
    <property type="match status" value="1"/>
</dbReference>
<evidence type="ECO:0000313" key="8">
    <source>
        <dbReference type="Proteomes" id="UP000292003"/>
    </source>
</evidence>
<dbReference type="InterPro" id="IPR008949">
    <property type="entry name" value="Isoprenoid_synthase_dom_sf"/>
</dbReference>
<sequence length="325" mass="33814">MTTQLAASPFTAELDARLAAVETSLRDVLRHPGSAFLTQAAGHLINAGGKRLRPTVALLGAAFGPEPDGDAVVTAATVVELVHVATLYHDDVMDEARLRHGVPSANVSWGNRTAVLLGDYLLAKAAELGAGLGEQALRLQVLTLSRLVRGQVLETVGPRRTVVAPAECLAVLADKSASLIAMAARLGAMVAGAPAWVAGTLGEYGELLGLAFQIHDDVLDVCAPTATLGKQAGTDLREGVVTLPVLYALERDDRLRGLVTGGSLDDPQSLAEALARVRASDGPARAAAEAAGYAGRARRLAESLPAHPARDVLCRLSEFVVSRSH</sequence>
<keyword evidence="8" id="KW-1185">Reference proteome</keyword>
<evidence type="ECO:0000313" key="7">
    <source>
        <dbReference type="EMBL" id="RZQ60685.1"/>
    </source>
</evidence>
<comment type="cofactor">
    <cofactor evidence="1">
        <name>Mg(2+)</name>
        <dbReference type="ChEBI" id="CHEBI:18420"/>
    </cofactor>
</comment>
<evidence type="ECO:0000256" key="1">
    <source>
        <dbReference type="ARBA" id="ARBA00001946"/>
    </source>
</evidence>
<dbReference type="GO" id="GO:0046872">
    <property type="term" value="F:metal ion binding"/>
    <property type="evidence" value="ECO:0007669"/>
    <property type="project" value="UniProtKB-KW"/>
</dbReference>
<dbReference type="OrthoDB" id="4497239at2"/>
<dbReference type="SFLD" id="SFLDS00005">
    <property type="entry name" value="Isoprenoid_Synthase_Type_I"/>
    <property type="match status" value="1"/>
</dbReference>
<evidence type="ECO:0000256" key="5">
    <source>
        <dbReference type="ARBA" id="ARBA00022842"/>
    </source>
</evidence>
<dbReference type="SUPFAM" id="SSF48576">
    <property type="entry name" value="Terpenoid synthases"/>
    <property type="match status" value="1"/>
</dbReference>
<dbReference type="PANTHER" id="PTHR12001">
    <property type="entry name" value="GERANYLGERANYL PYROPHOSPHATE SYNTHASE"/>
    <property type="match status" value="1"/>
</dbReference>
<dbReference type="PROSITE" id="PS00444">
    <property type="entry name" value="POLYPRENYL_SYNTHASE_2"/>
    <property type="match status" value="1"/>
</dbReference>